<protein>
    <recommendedName>
        <fullName evidence="1">DUF8018 domain-containing protein</fullName>
    </recommendedName>
</protein>
<reference evidence="2" key="2">
    <citation type="submission" date="2013-04" db="UniProtKB">
        <authorList>
            <consortium name="EnsemblPlants"/>
        </authorList>
    </citation>
    <scope>IDENTIFICATION</scope>
    <source>
        <strain evidence="2">cv. Heinz 1706</strain>
    </source>
</reference>
<keyword evidence="3" id="KW-1185">Reference proteome</keyword>
<evidence type="ECO:0000259" key="1">
    <source>
        <dbReference type="Pfam" id="PF26057"/>
    </source>
</evidence>
<organism evidence="2">
    <name type="scientific">Solanum lycopersicum</name>
    <name type="common">Tomato</name>
    <name type="synonym">Lycopersicon esculentum</name>
    <dbReference type="NCBI Taxonomy" id="4081"/>
    <lineage>
        <taxon>Eukaryota</taxon>
        <taxon>Viridiplantae</taxon>
        <taxon>Streptophyta</taxon>
        <taxon>Embryophyta</taxon>
        <taxon>Tracheophyta</taxon>
        <taxon>Spermatophyta</taxon>
        <taxon>Magnoliopsida</taxon>
        <taxon>eudicotyledons</taxon>
        <taxon>Gunneridae</taxon>
        <taxon>Pentapetalae</taxon>
        <taxon>asterids</taxon>
        <taxon>lamiids</taxon>
        <taxon>Solanales</taxon>
        <taxon>Solanaceae</taxon>
        <taxon>Solanoideae</taxon>
        <taxon>Solaneae</taxon>
        <taxon>Solanum</taxon>
        <taxon>Solanum subgen. Lycopersicon</taxon>
    </lineage>
</organism>
<dbReference type="AlphaFoldDB" id="K4CTH3"/>
<dbReference type="Proteomes" id="UP000004994">
    <property type="component" value="Chromosome 9"/>
</dbReference>
<dbReference type="Pfam" id="PF26057">
    <property type="entry name" value="DUF8018"/>
    <property type="match status" value="1"/>
</dbReference>
<accession>K4CTH3</accession>
<evidence type="ECO:0000313" key="3">
    <source>
        <dbReference type="Proteomes" id="UP000004994"/>
    </source>
</evidence>
<dbReference type="PaxDb" id="4081-Solyc09g057840.1.1"/>
<dbReference type="PANTHER" id="PTHR35289:SF1">
    <property type="entry name" value="ATP SYNTHASE 9 MITOCHONDRIAL-RELATED"/>
    <property type="match status" value="1"/>
</dbReference>
<dbReference type="Gramene" id="Solyc09g057840.1.1">
    <property type="protein sequence ID" value="Solyc09g057840.1.1"/>
    <property type="gene ID" value="Solyc09g057840.1"/>
</dbReference>
<dbReference type="PANTHER" id="PTHR35289">
    <property type="entry name" value="TRANSMEMBRANE PROTEIN"/>
    <property type="match status" value="1"/>
</dbReference>
<dbReference type="EnsemblPlants" id="Solyc09g057840.1.1">
    <property type="protein sequence ID" value="Solyc09g057840.1.1"/>
    <property type="gene ID" value="Solyc09g057840.1"/>
</dbReference>
<reference evidence="2" key="1">
    <citation type="journal article" date="2012" name="Nature">
        <title>The tomato genome sequence provides insights into fleshy fruit evolution.</title>
        <authorList>
            <consortium name="Tomato Genome Consortium"/>
        </authorList>
    </citation>
    <scope>NUCLEOTIDE SEQUENCE [LARGE SCALE GENOMIC DNA]</scope>
    <source>
        <strain evidence="2">cv. Heinz 1706</strain>
    </source>
</reference>
<evidence type="ECO:0000313" key="2">
    <source>
        <dbReference type="EnsemblPlants" id="Solyc09g057840.1.1"/>
    </source>
</evidence>
<dbReference type="HOGENOM" id="CLU_1638310_0_0_1"/>
<dbReference type="InterPro" id="IPR052694">
    <property type="entry name" value="Mt_uS3-like"/>
</dbReference>
<dbReference type="InParanoid" id="K4CTH3"/>
<proteinExistence type="predicted"/>
<name>K4CTH3_SOLLC</name>
<dbReference type="InterPro" id="IPR058331">
    <property type="entry name" value="DUF8018"/>
</dbReference>
<sequence>MLMATGLTPFLPAWGEAMDTEMKTSQHQLGGTRDSWIAKSSIGLRWGASSTTGLEEEIGMGKSLQQNQLIGREARDVLSLFANFLGHFAIRVMPIRITEAKDIFEVKVEILRIMLVIDPTGDYLEWGTRDLKNLRTATVTSTYGFMRREIDRNSLVVPHSRL</sequence>
<feature type="domain" description="DUF8018" evidence="1">
    <location>
        <begin position="98"/>
        <end position="138"/>
    </location>
</feature>